<feature type="region of interest" description="Disordered" evidence="4">
    <location>
        <begin position="414"/>
        <end position="450"/>
    </location>
</feature>
<feature type="region of interest" description="Disordered" evidence="4">
    <location>
        <begin position="475"/>
        <end position="558"/>
    </location>
</feature>
<evidence type="ECO:0000256" key="1">
    <source>
        <dbReference type="ARBA" id="ARBA00022860"/>
    </source>
</evidence>
<feature type="compositionally biased region" description="Basic and acidic residues" evidence="4">
    <location>
        <begin position="345"/>
        <end position="359"/>
    </location>
</feature>
<feature type="compositionally biased region" description="Basic and acidic residues" evidence="4">
    <location>
        <begin position="546"/>
        <end position="558"/>
    </location>
</feature>
<dbReference type="Proteomes" id="UP000008311">
    <property type="component" value="Unassembled WGS sequence"/>
</dbReference>
<dbReference type="PROSITE" id="PS50096">
    <property type="entry name" value="IQ"/>
    <property type="match status" value="3"/>
</dbReference>
<evidence type="ECO:0000313" key="7">
    <source>
        <dbReference type="Proteomes" id="UP000008311"/>
    </source>
</evidence>
<sequence>MGKSPGKWIKSFFRGKKSSKSNLSKGNDISKSASKGEILISSKPPVSDTTVEHSLIAQLAPTVAAKSGAEVAVKLPDEEFAFSCAQGDKNAKEVTNLGSQEDPVGIRHEAAATKAQAAIRGYLARRQFRTLKGIIRLQALIRGHLVRRQAVASLCCVCAVVKLQALARGQNVRRSAVGIQVQNTCNLGKVQGAQCSLSSGICTSTLEEKLIKNVFAQKLFASSKGAVPLSLQCSAGEPNPSWEWLERWTRSHFWESSVQQKKIDEHDKVQKVETKQGRPKRNVQKLSRPNAENGSGRSAKESYKSKRNPRKLSSHPVGSVEEHSQSPKEKVNGSRRKTSNSTKEGCARYDVDSGKEKHSGGKSFAVATEVPEGANDMALAVAQVPDADASPQIPAIEDQCSALHECHDLDLTPVGNNGKIDDIQDTNKQLNHKDYRTGNENQKNNDRRSSFPLNIEHQENGVHTIPKVPSYMAPTESARARLRGQGSPRFSEDAIENTGTTTTRRHSLPSSTNGKFTSMSPRAQKLVHAASRGLIRSDRSLSASRDISDKAVKAEWRR</sequence>
<feature type="region of interest" description="Disordered" evidence="4">
    <location>
        <begin position="259"/>
        <end position="362"/>
    </location>
</feature>
<dbReference type="EMBL" id="EQ973849">
    <property type="protein sequence ID" value="EEF42177.1"/>
    <property type="molecule type" value="Genomic_DNA"/>
</dbReference>
<keyword evidence="7" id="KW-1185">Reference proteome</keyword>
<dbReference type="GO" id="GO:0005516">
    <property type="term" value="F:calmodulin binding"/>
    <property type="evidence" value="ECO:0007669"/>
    <property type="project" value="UniProtKB-KW"/>
</dbReference>
<dbReference type="AlphaFoldDB" id="B9S2A3"/>
<feature type="compositionally biased region" description="Basic and acidic residues" evidence="4">
    <location>
        <begin position="431"/>
        <end position="449"/>
    </location>
</feature>
<accession>B9S2A3</accession>
<dbReference type="Pfam" id="PF00612">
    <property type="entry name" value="IQ"/>
    <property type="match status" value="3"/>
</dbReference>
<dbReference type="Gene3D" id="1.20.5.190">
    <property type="match status" value="1"/>
</dbReference>
<dbReference type="PANTHER" id="PTHR32295:SF269">
    <property type="entry name" value="PROTEIN IQ-DOMAIN 28"/>
    <property type="match status" value="1"/>
</dbReference>
<dbReference type="InterPro" id="IPR025064">
    <property type="entry name" value="DUF4005"/>
</dbReference>
<reference evidence="7" key="1">
    <citation type="journal article" date="2010" name="Nat. Biotechnol.">
        <title>Draft genome sequence of the oilseed species Ricinus communis.</title>
        <authorList>
            <person name="Chan A.P."/>
            <person name="Crabtree J."/>
            <person name="Zhao Q."/>
            <person name="Lorenzi H."/>
            <person name="Orvis J."/>
            <person name="Puiu D."/>
            <person name="Melake-Berhan A."/>
            <person name="Jones K.M."/>
            <person name="Redman J."/>
            <person name="Chen G."/>
            <person name="Cahoon E.B."/>
            <person name="Gedil M."/>
            <person name="Stanke M."/>
            <person name="Haas B.J."/>
            <person name="Wortman J.R."/>
            <person name="Fraser-Liggett C.M."/>
            <person name="Ravel J."/>
            <person name="Rabinowicz P.D."/>
        </authorList>
    </citation>
    <scope>NUCLEOTIDE SEQUENCE [LARGE SCALE GENOMIC DNA]</scope>
    <source>
        <strain evidence="7">cv. Hale</strain>
    </source>
</reference>
<feature type="compositionally biased region" description="Basic and acidic residues" evidence="4">
    <location>
        <begin position="261"/>
        <end position="276"/>
    </location>
</feature>
<organism evidence="6 7">
    <name type="scientific">Ricinus communis</name>
    <name type="common">Castor bean</name>
    <dbReference type="NCBI Taxonomy" id="3988"/>
    <lineage>
        <taxon>Eukaryota</taxon>
        <taxon>Viridiplantae</taxon>
        <taxon>Streptophyta</taxon>
        <taxon>Embryophyta</taxon>
        <taxon>Tracheophyta</taxon>
        <taxon>Spermatophyta</taxon>
        <taxon>Magnoliopsida</taxon>
        <taxon>eudicotyledons</taxon>
        <taxon>Gunneridae</taxon>
        <taxon>Pentapetalae</taxon>
        <taxon>rosids</taxon>
        <taxon>fabids</taxon>
        <taxon>Malpighiales</taxon>
        <taxon>Euphorbiaceae</taxon>
        <taxon>Acalyphoideae</taxon>
        <taxon>Acalypheae</taxon>
        <taxon>Ricinus</taxon>
    </lineage>
</organism>
<gene>
    <name evidence="6" type="ORF">RCOM_0697650</name>
</gene>
<comment type="subunit">
    <text evidence="3">Binds to multiple calmodulin (CaM) in the presence of Ca(2+) and CaM-like proteins.</text>
</comment>
<dbReference type="InParanoid" id="B9S2A3"/>
<proteinExistence type="inferred from homology"/>
<evidence type="ECO:0000256" key="4">
    <source>
        <dbReference type="SAM" id="MobiDB-lite"/>
    </source>
</evidence>
<dbReference type="InterPro" id="IPR000048">
    <property type="entry name" value="IQ_motif_EF-hand-BS"/>
</dbReference>
<feature type="domain" description="DUF4005" evidence="5">
    <location>
        <begin position="448"/>
        <end position="531"/>
    </location>
</feature>
<dbReference type="SMART" id="SM00015">
    <property type="entry name" value="IQ"/>
    <property type="match status" value="2"/>
</dbReference>
<feature type="compositionally biased region" description="Polar residues" evidence="4">
    <location>
        <begin position="284"/>
        <end position="296"/>
    </location>
</feature>
<feature type="compositionally biased region" description="Polar residues" evidence="4">
    <location>
        <begin position="497"/>
        <end position="521"/>
    </location>
</feature>
<evidence type="ECO:0000256" key="3">
    <source>
        <dbReference type="ARBA" id="ARBA00024378"/>
    </source>
</evidence>
<dbReference type="Pfam" id="PF13178">
    <property type="entry name" value="DUF4005"/>
    <property type="match status" value="1"/>
</dbReference>
<keyword evidence="1" id="KW-0112">Calmodulin-binding</keyword>
<name>B9S2A3_RICCO</name>
<dbReference type="STRING" id="3988.B9S2A3"/>
<dbReference type="PANTHER" id="PTHR32295">
    <property type="entry name" value="IQ-DOMAIN 5-RELATED"/>
    <property type="match status" value="1"/>
</dbReference>
<evidence type="ECO:0000313" key="6">
    <source>
        <dbReference type="EMBL" id="EEF42177.1"/>
    </source>
</evidence>
<comment type="similarity">
    <text evidence="2">Belongs to the IQD family.</text>
</comment>
<protein>
    <submittedName>
        <fullName evidence="6">Calmodulin binding protein, putative</fullName>
    </submittedName>
</protein>
<evidence type="ECO:0000256" key="2">
    <source>
        <dbReference type="ARBA" id="ARBA00024341"/>
    </source>
</evidence>
<feature type="compositionally biased region" description="Basic and acidic residues" evidence="4">
    <location>
        <begin position="320"/>
        <end position="332"/>
    </location>
</feature>
<evidence type="ECO:0000259" key="5">
    <source>
        <dbReference type="Pfam" id="PF13178"/>
    </source>
</evidence>
<dbReference type="eggNOG" id="ENOG502QTUQ">
    <property type="taxonomic scope" value="Eukaryota"/>
</dbReference>